<organism evidence="4 5">
    <name type="scientific">Desulfomarina profundi</name>
    <dbReference type="NCBI Taxonomy" id="2772557"/>
    <lineage>
        <taxon>Bacteria</taxon>
        <taxon>Pseudomonadati</taxon>
        <taxon>Thermodesulfobacteriota</taxon>
        <taxon>Desulfobulbia</taxon>
        <taxon>Desulfobulbales</taxon>
        <taxon>Desulfobulbaceae</taxon>
        <taxon>Desulfomarina</taxon>
    </lineage>
</organism>
<dbReference type="PANTHER" id="PTHR43578:SF3">
    <property type="entry name" value="NADH-QUINONE OXIDOREDUCTASE SUBUNIT F"/>
    <property type="match status" value="1"/>
</dbReference>
<reference evidence="4" key="1">
    <citation type="submission" date="2020-09" db="EMBL/GenBank/DDBJ databases">
        <title>Desulfogranum mesoprofundum gen. nov., sp. nov., a novel mesophilic, sulfate-reducing chemolithoautotroph isolated from a deep-sea hydrothermal vent chimney in the Suiyo Seamount.</title>
        <authorList>
            <person name="Hashimoto Y."/>
            <person name="Nakagawa S."/>
        </authorList>
    </citation>
    <scope>NUCLEOTIDE SEQUENCE</scope>
    <source>
        <strain evidence="4">KT2</strain>
    </source>
</reference>
<dbReference type="KEGG" id="dbk:DGMP_17750"/>
<dbReference type="GO" id="GO:0051536">
    <property type="term" value="F:iron-sulfur cluster binding"/>
    <property type="evidence" value="ECO:0007669"/>
    <property type="project" value="UniProtKB-KW"/>
</dbReference>
<evidence type="ECO:0000313" key="5">
    <source>
        <dbReference type="Proteomes" id="UP000826725"/>
    </source>
</evidence>
<keyword evidence="3" id="KW-0411">Iron-sulfur</keyword>
<dbReference type="EMBL" id="AP024086">
    <property type="protein sequence ID" value="BCL61082.1"/>
    <property type="molecule type" value="Genomic_DNA"/>
</dbReference>
<dbReference type="Proteomes" id="UP000826725">
    <property type="component" value="Chromosome"/>
</dbReference>
<evidence type="ECO:0008006" key="6">
    <source>
        <dbReference type="Google" id="ProtNLM"/>
    </source>
</evidence>
<name>A0A8D5FW96_9BACT</name>
<proteinExistence type="predicted"/>
<evidence type="ECO:0000256" key="2">
    <source>
        <dbReference type="ARBA" id="ARBA00023004"/>
    </source>
</evidence>
<accession>A0A8D5FW96</accession>
<keyword evidence="2" id="KW-0408">Iron</keyword>
<sequence>MNSEITVNVCMGTGGIAAGGDMVMEEFKKEFEAAGIENATIKENCKLHKVGCRGFCARDVLVDITVNGESSTYEYIQPKMVKRLVAEHVLGSKPVKEWLVGDDYHTFHDNQTKIVLSDLGKINPESIDEYLGTGGTRLQRRH</sequence>
<keyword evidence="1" id="KW-0479">Metal-binding</keyword>
<dbReference type="PANTHER" id="PTHR43578">
    <property type="entry name" value="NADH-QUINONE OXIDOREDUCTASE SUBUNIT F"/>
    <property type="match status" value="1"/>
</dbReference>
<dbReference type="CDD" id="cd02980">
    <property type="entry name" value="TRX_Fd_family"/>
    <property type="match status" value="1"/>
</dbReference>
<dbReference type="Pfam" id="PF01257">
    <property type="entry name" value="2Fe-2S_thioredx"/>
    <property type="match status" value="1"/>
</dbReference>
<dbReference type="GO" id="GO:0046872">
    <property type="term" value="F:metal ion binding"/>
    <property type="evidence" value="ECO:0007669"/>
    <property type="project" value="UniProtKB-KW"/>
</dbReference>
<gene>
    <name evidence="4" type="ORF">DGMP_17750</name>
</gene>
<protein>
    <recommendedName>
        <fullName evidence="6">(2Fe-2S) ferredoxin domain-containing protein</fullName>
    </recommendedName>
</protein>
<keyword evidence="5" id="KW-1185">Reference proteome</keyword>
<evidence type="ECO:0000256" key="1">
    <source>
        <dbReference type="ARBA" id="ARBA00022723"/>
    </source>
</evidence>
<evidence type="ECO:0000256" key="3">
    <source>
        <dbReference type="ARBA" id="ARBA00023014"/>
    </source>
</evidence>
<dbReference type="AlphaFoldDB" id="A0A8D5FW96"/>
<evidence type="ECO:0000313" key="4">
    <source>
        <dbReference type="EMBL" id="BCL61082.1"/>
    </source>
</evidence>